<name>A0A1M7MVG1_9FIRM</name>
<dbReference type="EMBL" id="FRCP01000023">
    <property type="protein sequence ID" value="SHM95034.1"/>
    <property type="molecule type" value="Genomic_DNA"/>
</dbReference>
<dbReference type="STRING" id="1120996.SAMN02746066_04043"/>
<dbReference type="RefSeq" id="WP_073290744.1">
    <property type="nucleotide sequence ID" value="NZ_FRCP01000023.1"/>
</dbReference>
<protein>
    <submittedName>
        <fullName evidence="1">Uncharacterized protein</fullName>
    </submittedName>
</protein>
<reference evidence="1 2" key="1">
    <citation type="submission" date="2016-11" db="EMBL/GenBank/DDBJ databases">
        <authorList>
            <person name="Jaros S."/>
            <person name="Januszkiewicz K."/>
            <person name="Wedrychowicz H."/>
        </authorList>
    </citation>
    <scope>NUCLEOTIDE SEQUENCE [LARGE SCALE GENOMIC DNA]</scope>
    <source>
        <strain evidence="1 2">DSM 15930</strain>
    </source>
</reference>
<sequence length="135" mass="14573">MATETKNLKLSKPDKTDFYNIDLVNTNMDKIDKAIGEKADKTEITITKTIQAVLSGTSWVGSAAPYTQTITVDGILSTDNPIVDVILSDLLGTAILEEKAWGNISKIVTHDGSITAICNKKKPVTGVKIQLKVVK</sequence>
<dbReference type="AlphaFoldDB" id="A0A1M7MVG1"/>
<evidence type="ECO:0000313" key="2">
    <source>
        <dbReference type="Proteomes" id="UP000184038"/>
    </source>
</evidence>
<evidence type="ECO:0000313" key="1">
    <source>
        <dbReference type="EMBL" id="SHM95034.1"/>
    </source>
</evidence>
<proteinExistence type="predicted"/>
<dbReference type="Proteomes" id="UP000184038">
    <property type="component" value="Unassembled WGS sequence"/>
</dbReference>
<dbReference type="OrthoDB" id="1990763at2"/>
<organism evidence="1 2">
    <name type="scientific">Anaerosporobacter mobilis DSM 15930</name>
    <dbReference type="NCBI Taxonomy" id="1120996"/>
    <lineage>
        <taxon>Bacteria</taxon>
        <taxon>Bacillati</taxon>
        <taxon>Bacillota</taxon>
        <taxon>Clostridia</taxon>
        <taxon>Lachnospirales</taxon>
        <taxon>Lachnospiraceae</taxon>
        <taxon>Anaerosporobacter</taxon>
    </lineage>
</organism>
<gene>
    <name evidence="1" type="ORF">SAMN02746066_04043</name>
</gene>
<keyword evidence="2" id="KW-1185">Reference proteome</keyword>
<accession>A0A1M7MVG1</accession>